<proteinExistence type="predicted"/>
<evidence type="ECO:0000256" key="1">
    <source>
        <dbReference type="SAM" id="Phobius"/>
    </source>
</evidence>
<dbReference type="RefSeq" id="XP_016267747.1">
    <property type="nucleotide sequence ID" value="XM_016400694.1"/>
</dbReference>
<evidence type="ECO:0008006" key="4">
    <source>
        <dbReference type="Google" id="ProtNLM"/>
    </source>
</evidence>
<dbReference type="Gene3D" id="3.40.50.150">
    <property type="entry name" value="Vaccinia Virus protein VP39"/>
    <property type="match status" value="1"/>
</dbReference>
<dbReference type="GeneID" id="27352297"/>
<dbReference type="EMBL" id="KN847332">
    <property type="protein sequence ID" value="KIW47531.1"/>
    <property type="molecule type" value="Genomic_DNA"/>
</dbReference>
<keyword evidence="1" id="KW-0812">Transmembrane</keyword>
<evidence type="ECO:0000313" key="3">
    <source>
        <dbReference type="Proteomes" id="UP000053342"/>
    </source>
</evidence>
<dbReference type="STRING" id="215243.A0A0D2B5M3"/>
<accession>A0A0D2B5M3</accession>
<dbReference type="SUPFAM" id="SSF53335">
    <property type="entry name" value="S-adenosyl-L-methionine-dependent methyltransferases"/>
    <property type="match status" value="1"/>
</dbReference>
<feature type="transmembrane region" description="Helical" evidence="1">
    <location>
        <begin position="16"/>
        <end position="38"/>
    </location>
</feature>
<keyword evidence="1" id="KW-0472">Membrane</keyword>
<dbReference type="PANTHER" id="PTHR45036:SF1">
    <property type="entry name" value="METHYLTRANSFERASE LIKE 7A"/>
    <property type="match status" value="1"/>
</dbReference>
<keyword evidence="1" id="KW-1133">Transmembrane helix</keyword>
<dbReference type="VEuPathDB" id="FungiDB:PV06_00223"/>
<keyword evidence="3" id="KW-1185">Reference proteome</keyword>
<dbReference type="PANTHER" id="PTHR45036">
    <property type="entry name" value="METHYLTRANSFERASE LIKE 7B"/>
    <property type="match status" value="1"/>
</dbReference>
<dbReference type="Proteomes" id="UP000053342">
    <property type="component" value="Unassembled WGS sequence"/>
</dbReference>
<reference evidence="2 3" key="1">
    <citation type="submission" date="2015-01" db="EMBL/GenBank/DDBJ databases">
        <title>The Genome Sequence of Exophiala oligosperma CBS72588.</title>
        <authorList>
            <consortium name="The Broad Institute Genomics Platform"/>
            <person name="Cuomo C."/>
            <person name="de Hoog S."/>
            <person name="Gorbushina A."/>
            <person name="Stielow B."/>
            <person name="Teixiera M."/>
            <person name="Abouelleil A."/>
            <person name="Chapman S.B."/>
            <person name="Priest M."/>
            <person name="Young S.K."/>
            <person name="Wortman J."/>
            <person name="Nusbaum C."/>
            <person name="Birren B."/>
        </authorList>
    </citation>
    <scope>NUCLEOTIDE SEQUENCE [LARGE SCALE GENOMIC DNA]</scope>
    <source>
        <strain evidence="2 3">CBS 72588</strain>
    </source>
</reference>
<dbReference type="OrthoDB" id="540004at2759"/>
<name>A0A0D2B5M3_9EURO</name>
<dbReference type="AlphaFoldDB" id="A0A0D2B5M3"/>
<dbReference type="InterPro" id="IPR052356">
    <property type="entry name" value="Thiol_S-MT"/>
</dbReference>
<dbReference type="InterPro" id="IPR029063">
    <property type="entry name" value="SAM-dependent_MTases_sf"/>
</dbReference>
<gene>
    <name evidence="2" type="ORF">PV06_00223</name>
</gene>
<organism evidence="2 3">
    <name type="scientific">Exophiala oligosperma</name>
    <dbReference type="NCBI Taxonomy" id="215243"/>
    <lineage>
        <taxon>Eukaryota</taxon>
        <taxon>Fungi</taxon>
        <taxon>Dikarya</taxon>
        <taxon>Ascomycota</taxon>
        <taxon>Pezizomycotina</taxon>
        <taxon>Eurotiomycetes</taxon>
        <taxon>Chaetothyriomycetidae</taxon>
        <taxon>Chaetothyriales</taxon>
        <taxon>Herpotrichiellaceae</taxon>
        <taxon>Exophiala</taxon>
    </lineage>
</organism>
<dbReference type="HOGENOM" id="CLU_037990_6_1_1"/>
<sequence>MGVPILARLQAYFDPLVLLGISIGYLPITLVFHPLLFITSPRTFRSKWFESFWRVIGPKMAASEVQVDHIEALMSRAHGTVLELGPGAGDQMFHYKPNQIETLYGAEPNAFLHPKLTEVAEKKLWGKFIPLEAGAQPASLLPALKKANLLVGTGKGTATTSSSNSLIPEEGVFDTVVAIKSMCSAPQAELAATVAVVQALLKPGGEFLFFEHVENNTDTITMSYAWCIDWIWPVFMGGCRLKGKVDKIVLGMGGWEDRNISTIGDYKGYEVFRYVKGICRKAHA</sequence>
<protein>
    <recommendedName>
        <fullName evidence="4">Methyltransferase type 11 domain-containing protein</fullName>
    </recommendedName>
</protein>
<evidence type="ECO:0000313" key="2">
    <source>
        <dbReference type="EMBL" id="KIW47531.1"/>
    </source>
</evidence>